<dbReference type="GO" id="GO:0005829">
    <property type="term" value="C:cytosol"/>
    <property type="evidence" value="ECO:0007669"/>
    <property type="project" value="TreeGrafter"/>
</dbReference>
<dbReference type="PANTHER" id="PTHR43434:SF1">
    <property type="entry name" value="PHOSPHOGLYCOLATE PHOSPHATASE"/>
    <property type="match status" value="1"/>
</dbReference>
<dbReference type="InterPro" id="IPR023214">
    <property type="entry name" value="HAD_sf"/>
</dbReference>
<evidence type="ECO:0000313" key="7">
    <source>
        <dbReference type="Proteomes" id="UP000239736"/>
    </source>
</evidence>
<dbReference type="AlphaFoldDB" id="A0A2S5JFR3"/>
<dbReference type="InterPro" id="IPR041492">
    <property type="entry name" value="HAD_2"/>
</dbReference>
<accession>A0A2S5JFR3</accession>
<dbReference type="Gene3D" id="3.40.50.1000">
    <property type="entry name" value="HAD superfamily/HAD-like"/>
    <property type="match status" value="1"/>
</dbReference>
<evidence type="ECO:0000256" key="5">
    <source>
        <dbReference type="SAM" id="MobiDB-lite"/>
    </source>
</evidence>
<dbReference type="InterPro" id="IPR023198">
    <property type="entry name" value="PGP-like_dom2"/>
</dbReference>
<protein>
    <recommendedName>
        <fullName evidence="4">phosphoglycolate phosphatase</fullName>
        <ecNumber evidence="4">3.1.3.18</ecNumber>
    </recommendedName>
</protein>
<evidence type="ECO:0000256" key="1">
    <source>
        <dbReference type="ARBA" id="ARBA00000830"/>
    </source>
</evidence>
<evidence type="ECO:0000313" key="6">
    <source>
        <dbReference type="EMBL" id="PPB80346.1"/>
    </source>
</evidence>
<evidence type="ECO:0000256" key="3">
    <source>
        <dbReference type="ARBA" id="ARBA00006171"/>
    </source>
</evidence>
<feature type="region of interest" description="Disordered" evidence="5">
    <location>
        <begin position="185"/>
        <end position="225"/>
    </location>
</feature>
<comment type="catalytic activity">
    <reaction evidence="1">
        <text>2-phosphoglycolate + H2O = glycolate + phosphate</text>
        <dbReference type="Rhea" id="RHEA:14369"/>
        <dbReference type="ChEBI" id="CHEBI:15377"/>
        <dbReference type="ChEBI" id="CHEBI:29805"/>
        <dbReference type="ChEBI" id="CHEBI:43474"/>
        <dbReference type="ChEBI" id="CHEBI:58033"/>
        <dbReference type="EC" id="3.1.3.18"/>
    </reaction>
</comment>
<dbReference type="GO" id="GO:0008967">
    <property type="term" value="F:phosphoglycolate phosphatase activity"/>
    <property type="evidence" value="ECO:0007669"/>
    <property type="project" value="UniProtKB-EC"/>
</dbReference>
<organism evidence="6 7">
    <name type="scientific">Albidovulum inexpectatum</name>
    <dbReference type="NCBI Taxonomy" id="196587"/>
    <lineage>
        <taxon>Bacteria</taxon>
        <taxon>Pseudomonadati</taxon>
        <taxon>Pseudomonadota</taxon>
        <taxon>Alphaproteobacteria</taxon>
        <taxon>Rhodobacterales</taxon>
        <taxon>Paracoccaceae</taxon>
        <taxon>Albidovulum</taxon>
    </lineage>
</organism>
<dbReference type="Pfam" id="PF13419">
    <property type="entry name" value="HAD_2"/>
    <property type="match status" value="1"/>
</dbReference>
<keyword evidence="6" id="KW-0378">Hydrolase</keyword>
<dbReference type="Proteomes" id="UP000239736">
    <property type="component" value="Unassembled WGS sequence"/>
</dbReference>
<dbReference type="EMBL" id="PRDS01000006">
    <property type="protein sequence ID" value="PPB80346.1"/>
    <property type="molecule type" value="Genomic_DNA"/>
</dbReference>
<dbReference type="InterPro" id="IPR050155">
    <property type="entry name" value="HAD-like_hydrolase_sf"/>
</dbReference>
<evidence type="ECO:0000256" key="2">
    <source>
        <dbReference type="ARBA" id="ARBA00004818"/>
    </source>
</evidence>
<proteinExistence type="inferred from homology"/>
<comment type="similarity">
    <text evidence="3">Belongs to the HAD-like hydrolase superfamily. CbbY/CbbZ/Gph/YieH family.</text>
</comment>
<gene>
    <name evidence="6" type="ORF">LV82_02221</name>
</gene>
<feature type="region of interest" description="Disordered" evidence="5">
    <location>
        <begin position="148"/>
        <end position="168"/>
    </location>
</feature>
<keyword evidence="7" id="KW-1185">Reference proteome</keyword>
<name>A0A2S5JFR3_9RHOB</name>
<comment type="pathway">
    <text evidence="2">Organic acid metabolism; glycolate biosynthesis; glycolate from 2-phosphoglycolate: step 1/1.</text>
</comment>
<comment type="caution">
    <text evidence="6">The sequence shown here is derived from an EMBL/GenBank/DDBJ whole genome shotgun (WGS) entry which is preliminary data.</text>
</comment>
<dbReference type="InterPro" id="IPR036412">
    <property type="entry name" value="HAD-like_sf"/>
</dbReference>
<reference evidence="6 7" key="1">
    <citation type="submission" date="2018-01" db="EMBL/GenBank/DDBJ databases">
        <title>Genomic Encyclopedia of Archaeal and Bacterial Type Strains, Phase II (KMG-II): from individual species to whole genera.</title>
        <authorList>
            <person name="Goeker M."/>
        </authorList>
    </citation>
    <scope>NUCLEOTIDE SEQUENCE [LARGE SCALE GENOMIC DNA]</scope>
    <source>
        <strain evidence="6 7">DSM 12048</strain>
    </source>
</reference>
<dbReference type="Gene3D" id="1.10.150.240">
    <property type="entry name" value="Putative phosphatase, domain 2"/>
    <property type="match status" value="1"/>
</dbReference>
<dbReference type="GO" id="GO:0006281">
    <property type="term" value="P:DNA repair"/>
    <property type="evidence" value="ECO:0007669"/>
    <property type="project" value="TreeGrafter"/>
</dbReference>
<sequence length="225" mass="24253">MARIVFDLDGTLIDSAPDIHGIANALLAAEGLAPITLEQTREFIGNGASVFVQRMRAARGIPDSAHDRMLADFIAAYEDAVHLTVPYPGVPEALEALRAQGHALGSAPTSRSAPRGPSWPIWGWTGSSRPSGVATACRCTSPTPRRCAPRLTPFRRGPRSMSATARWTPKPRAARRYASCCSPKAIASPRSRRSPMPRPLTPSTGCPIWSQHAAVKSEPLRRQET</sequence>
<dbReference type="PANTHER" id="PTHR43434">
    <property type="entry name" value="PHOSPHOGLYCOLATE PHOSPHATASE"/>
    <property type="match status" value="1"/>
</dbReference>
<evidence type="ECO:0000256" key="4">
    <source>
        <dbReference type="ARBA" id="ARBA00013078"/>
    </source>
</evidence>
<dbReference type="EC" id="3.1.3.18" evidence="4"/>
<dbReference type="SUPFAM" id="SSF56784">
    <property type="entry name" value="HAD-like"/>
    <property type="match status" value="1"/>
</dbReference>